<proteinExistence type="predicted"/>
<comment type="caution">
    <text evidence="1">The sequence shown here is derived from an EMBL/GenBank/DDBJ whole genome shotgun (WGS) entry which is preliminary data.</text>
</comment>
<evidence type="ECO:0000313" key="1">
    <source>
        <dbReference type="EMBL" id="PHQ27786.1"/>
    </source>
</evidence>
<dbReference type="OrthoDB" id="821958at2"/>
<dbReference type="Pfam" id="PF19781">
    <property type="entry name" value="DUF6266"/>
    <property type="match status" value="1"/>
</dbReference>
<evidence type="ECO:0000313" key="2">
    <source>
        <dbReference type="Proteomes" id="UP000229433"/>
    </source>
</evidence>
<name>A0A2G1VLZ0_9FLAO</name>
<accession>A0A2G1VLZ0</accession>
<keyword evidence="2" id="KW-1185">Reference proteome</keyword>
<protein>
    <submittedName>
        <fullName evidence="1">Uncharacterized protein</fullName>
    </submittedName>
</protein>
<sequence length="214" mass="22710">MATFEKGILGGFSGKVGSVIGARWRGKNVLRSLPASSTKAPTDLQVEQRLRFSVAIAFLNPVKSVVSLYFGKRQKDKSAYNLATSYFIKEVVVPDGAGGFTIDAAKVLISKGDLQGLANPATAVAANQLVNLTWADNSGQGFANATDKLIVVGYIETLARAVIFNDGIRRNAAAAALQFPAYMAGMEVMLYATFVTESEDEAATSLYLGDVTLS</sequence>
<dbReference type="InterPro" id="IPR046233">
    <property type="entry name" value="DUF6266"/>
</dbReference>
<organism evidence="1 2">
    <name type="scientific">Leeuwenhoekiella nanhaiensis</name>
    <dbReference type="NCBI Taxonomy" id="1655491"/>
    <lineage>
        <taxon>Bacteria</taxon>
        <taxon>Pseudomonadati</taxon>
        <taxon>Bacteroidota</taxon>
        <taxon>Flavobacteriia</taxon>
        <taxon>Flavobacteriales</taxon>
        <taxon>Flavobacteriaceae</taxon>
        <taxon>Leeuwenhoekiella</taxon>
    </lineage>
</organism>
<dbReference type="EMBL" id="NQXA01000030">
    <property type="protein sequence ID" value="PHQ27786.1"/>
    <property type="molecule type" value="Genomic_DNA"/>
</dbReference>
<dbReference type="AlphaFoldDB" id="A0A2G1VLZ0"/>
<reference evidence="1 2" key="1">
    <citation type="submission" date="2017-08" db="EMBL/GenBank/DDBJ databases">
        <title>The whole genome shortgun sequences of strain Leeuwenhoekiella nanhaiensis G18 from the South China Sea.</title>
        <authorList>
            <person name="Liu Q."/>
        </authorList>
    </citation>
    <scope>NUCLEOTIDE SEQUENCE [LARGE SCALE GENOMIC DNA]</scope>
    <source>
        <strain evidence="1 2">G18</strain>
    </source>
</reference>
<dbReference type="Proteomes" id="UP000229433">
    <property type="component" value="Unassembled WGS sequence"/>
</dbReference>
<dbReference type="RefSeq" id="WP_099647702.1">
    <property type="nucleotide sequence ID" value="NZ_KZ319309.1"/>
</dbReference>
<gene>
    <name evidence="1" type="ORF">CJ305_18190</name>
</gene>